<evidence type="ECO:0000256" key="1">
    <source>
        <dbReference type="SAM" id="MobiDB-lite"/>
    </source>
</evidence>
<gene>
    <name evidence="2" type="ORF">FKY71_17135</name>
</gene>
<dbReference type="Proteomes" id="UP000315400">
    <property type="component" value="Unassembled WGS sequence"/>
</dbReference>
<dbReference type="Gene3D" id="3.40.50.300">
    <property type="entry name" value="P-loop containing nucleotide triphosphate hydrolases"/>
    <property type="match status" value="1"/>
</dbReference>
<reference evidence="2 3" key="1">
    <citation type="submission" date="2019-06" db="EMBL/GenBank/DDBJ databases">
        <title>Metagenome assembled Genome of Spiribacter salinus SL48-SHIP from the microbial mat of Salt Lake 48 (Novosibirsk region, Russia).</title>
        <authorList>
            <person name="Shipova A."/>
            <person name="Rozanov A.S."/>
            <person name="Bryanskaya A.V."/>
            <person name="Peltek S.E."/>
        </authorList>
    </citation>
    <scope>NUCLEOTIDE SEQUENCE [LARGE SCALE GENOMIC DNA]</scope>
    <source>
        <strain evidence="2">SL48-SHIP-2</strain>
    </source>
</reference>
<protein>
    <submittedName>
        <fullName evidence="2">Type III restriction endonuclease subunit R</fullName>
    </submittedName>
</protein>
<keyword evidence="2" id="KW-0540">Nuclease</keyword>
<dbReference type="AlphaFoldDB" id="A0A540VFB7"/>
<evidence type="ECO:0000313" key="2">
    <source>
        <dbReference type="EMBL" id="TQE95454.1"/>
    </source>
</evidence>
<comment type="caution">
    <text evidence="2">The sequence shown here is derived from an EMBL/GenBank/DDBJ whole genome shotgun (WGS) entry which is preliminary data.</text>
</comment>
<name>A0A540VFB7_9GAMM</name>
<feature type="non-terminal residue" evidence="2">
    <location>
        <position position="781"/>
    </location>
</feature>
<dbReference type="GO" id="GO:0004519">
    <property type="term" value="F:endonuclease activity"/>
    <property type="evidence" value="ECO:0007669"/>
    <property type="project" value="UniProtKB-KW"/>
</dbReference>
<dbReference type="SUPFAM" id="SSF52540">
    <property type="entry name" value="P-loop containing nucleoside triphosphate hydrolases"/>
    <property type="match status" value="1"/>
</dbReference>
<organism evidence="2 3">
    <name type="scientific">Spiribacter salinus</name>
    <dbReference type="NCBI Taxonomy" id="1335746"/>
    <lineage>
        <taxon>Bacteria</taxon>
        <taxon>Pseudomonadati</taxon>
        <taxon>Pseudomonadota</taxon>
        <taxon>Gammaproteobacteria</taxon>
        <taxon>Chromatiales</taxon>
        <taxon>Ectothiorhodospiraceae</taxon>
        <taxon>Spiribacter</taxon>
    </lineage>
</organism>
<feature type="region of interest" description="Disordered" evidence="1">
    <location>
        <begin position="54"/>
        <end position="75"/>
    </location>
</feature>
<keyword evidence="2" id="KW-0378">Hydrolase</keyword>
<evidence type="ECO:0000313" key="3">
    <source>
        <dbReference type="Proteomes" id="UP000315400"/>
    </source>
</evidence>
<keyword evidence="2" id="KW-0255">Endonuclease</keyword>
<dbReference type="InterPro" id="IPR027417">
    <property type="entry name" value="P-loop_NTPase"/>
</dbReference>
<sequence length="781" mass="86887">MNEQTRFKLMEGADKISHSRLVVIENSFNQEKLEPGKVYFLNRQKLSKNAMLVRGAPDADPGDTQQNLEHLPPPDNRAQTMWDILRNTIEDPTLTLYLVLDEAHRGMKRQTRRDADEKSTIVQRLVNGANGVPPVPVVWGISATVERFDEAMEKSAGRVKYPNVVVDPARVQESGLLKDDIRLDFPAEAGVFDTSLLRRATRLLKESTQLWRQYAEAQDEEAVTPLMVVQMPNKPTQDDLRSVFESIYGEWPELEADAVANVFGERADIEVAGYTARYIYPQMVQDQTHIRVLLAKDAISTGWDCPRAEVFVSFRNAKDVTYITQLLGRMVRTPLARRIPGNDLLNSVVCVLPKFDENTATEVARAMTGDSRHDNLGSGGGEGRRVLTAPVDMTVNPDISDAVWDAFDALPSHTLPRKAAKAVSRLTSLAQALSRDGLRKGALAEAYGELCKELDALCKRYPEKLNAAEKNVQEISGITRTVGVGDGAVADEQTFTEAADDRAIAADYAVAGRLLGRELAKRYADHLADPDDDDTLLDAHITVAAISKMETLGMAPVVERLEREADKLARRWFDEYRVAIKDLSDERRAVYADIKGMSPDPQRVEPQRPQIRAENTQDENGNALATRPLHLMSDENGQFPVASLNQWEISVLDAELGRDDCLAWYRNPSRASDDALAVAWRDEAGNWRRMCPDFLFFHGNENDVKASIVDPHGHHLGDSLGKLRGLAAFAADYGQAFHRIEAVAKLDDDTLRVLDLQDETVRDVVESAADAESLYRGHAAT</sequence>
<feature type="region of interest" description="Disordered" evidence="1">
    <location>
        <begin position="597"/>
        <end position="618"/>
    </location>
</feature>
<proteinExistence type="predicted"/>
<accession>A0A540VFB7</accession>
<dbReference type="EMBL" id="VIFK01000380">
    <property type="protein sequence ID" value="TQE95454.1"/>
    <property type="molecule type" value="Genomic_DNA"/>
</dbReference>